<evidence type="ECO:0000256" key="7">
    <source>
        <dbReference type="SAM" id="MobiDB-lite"/>
    </source>
</evidence>
<feature type="compositionally biased region" description="Pro residues" evidence="7">
    <location>
        <begin position="20"/>
        <end position="29"/>
    </location>
</feature>
<dbReference type="EMBL" id="ML978130">
    <property type="protein sequence ID" value="KAF2096283.1"/>
    <property type="molecule type" value="Genomic_DNA"/>
</dbReference>
<feature type="compositionally biased region" description="Polar residues" evidence="7">
    <location>
        <begin position="31"/>
        <end position="55"/>
    </location>
</feature>
<evidence type="ECO:0000256" key="1">
    <source>
        <dbReference type="ARBA" id="ARBA00004325"/>
    </source>
</evidence>
<dbReference type="PANTHER" id="PTHR24089">
    <property type="entry name" value="SOLUTE CARRIER FAMILY 25"/>
    <property type="match status" value="1"/>
</dbReference>
<evidence type="ECO:0000256" key="5">
    <source>
        <dbReference type="ARBA" id="ARBA00022989"/>
    </source>
</evidence>
<proteinExistence type="predicted"/>
<evidence type="ECO:0000313" key="8">
    <source>
        <dbReference type="EMBL" id="KAF2096283.1"/>
    </source>
</evidence>
<dbReference type="AlphaFoldDB" id="A0A9P4M3Z8"/>
<reference evidence="8" key="1">
    <citation type="journal article" date="2020" name="Stud. Mycol.">
        <title>101 Dothideomycetes genomes: a test case for predicting lifestyles and emergence of pathogens.</title>
        <authorList>
            <person name="Haridas S."/>
            <person name="Albert R."/>
            <person name="Binder M."/>
            <person name="Bloem J."/>
            <person name="Labutti K."/>
            <person name="Salamov A."/>
            <person name="Andreopoulos B."/>
            <person name="Baker S."/>
            <person name="Barry K."/>
            <person name="Bills G."/>
            <person name="Bluhm B."/>
            <person name="Cannon C."/>
            <person name="Castanera R."/>
            <person name="Culley D."/>
            <person name="Daum C."/>
            <person name="Ezra D."/>
            <person name="Gonzalez J."/>
            <person name="Henrissat B."/>
            <person name="Kuo A."/>
            <person name="Liang C."/>
            <person name="Lipzen A."/>
            <person name="Lutzoni F."/>
            <person name="Magnuson J."/>
            <person name="Mondo S."/>
            <person name="Nolan M."/>
            <person name="Ohm R."/>
            <person name="Pangilinan J."/>
            <person name="Park H.-J."/>
            <person name="Ramirez L."/>
            <person name="Alfaro M."/>
            <person name="Sun H."/>
            <person name="Tritt A."/>
            <person name="Yoshinaga Y."/>
            <person name="Zwiers L.-H."/>
            <person name="Turgeon B."/>
            <person name="Goodwin S."/>
            <person name="Spatafora J."/>
            <person name="Crous P."/>
            <person name="Grigoriev I."/>
        </authorList>
    </citation>
    <scope>NUCLEOTIDE SEQUENCE</scope>
    <source>
        <strain evidence="8">CBS 133067</strain>
    </source>
</reference>
<protein>
    <recommendedName>
        <fullName evidence="10">Mitochondrial carrier</fullName>
    </recommendedName>
</protein>
<evidence type="ECO:0000256" key="2">
    <source>
        <dbReference type="ARBA" id="ARBA00022692"/>
    </source>
</evidence>
<name>A0A9P4M3Z8_9PEZI</name>
<feature type="region of interest" description="Disordered" evidence="7">
    <location>
        <begin position="1"/>
        <end position="56"/>
    </location>
</feature>
<dbReference type="SUPFAM" id="SSF103506">
    <property type="entry name" value="Mitochondrial carrier"/>
    <property type="match status" value="1"/>
</dbReference>
<evidence type="ECO:0000256" key="4">
    <source>
        <dbReference type="ARBA" id="ARBA00022792"/>
    </source>
</evidence>
<gene>
    <name evidence="8" type="ORF">NA57DRAFT_43719</name>
</gene>
<evidence type="ECO:0000256" key="6">
    <source>
        <dbReference type="ARBA" id="ARBA00023136"/>
    </source>
</evidence>
<feature type="compositionally biased region" description="Low complexity" evidence="7">
    <location>
        <begin position="159"/>
        <end position="177"/>
    </location>
</feature>
<dbReference type="InterPro" id="IPR023395">
    <property type="entry name" value="MCP_dom_sf"/>
</dbReference>
<keyword evidence="6" id="KW-0472">Membrane</keyword>
<keyword evidence="5" id="KW-1133">Transmembrane helix</keyword>
<keyword evidence="9" id="KW-1185">Reference proteome</keyword>
<evidence type="ECO:0000256" key="3">
    <source>
        <dbReference type="ARBA" id="ARBA00022737"/>
    </source>
</evidence>
<keyword evidence="2" id="KW-0812">Transmembrane</keyword>
<feature type="region of interest" description="Disordered" evidence="7">
    <location>
        <begin position="116"/>
        <end position="205"/>
    </location>
</feature>
<keyword evidence="4" id="KW-0496">Mitochondrion</keyword>
<evidence type="ECO:0008006" key="10">
    <source>
        <dbReference type="Google" id="ProtNLM"/>
    </source>
</evidence>
<feature type="compositionally biased region" description="Low complexity" evidence="7">
    <location>
        <begin position="190"/>
        <end position="204"/>
    </location>
</feature>
<keyword evidence="4" id="KW-0999">Mitochondrion inner membrane</keyword>
<dbReference type="Proteomes" id="UP000799772">
    <property type="component" value="Unassembled WGS sequence"/>
</dbReference>
<comment type="subcellular location">
    <subcellularLocation>
        <location evidence="1">Mitochondrion membrane</location>
    </subcellularLocation>
</comment>
<sequence>MTTSSDAPNPLRPYYIPPSVGLPPDPVPPGNASTPSKYPSRSLSPPRTKTSSFRSSAREYLSDLDYGDYLPERSPSISEYVKKLMDQAIWNYTSVLLAQPFEVAKTILQVHLATGLTPGAPQSSYYQVEEPETEANPYHSDESDNDSPSYFTSVPLRESSYSSSSHAYPTPSSHPSSQYHDHDYDDRNPPSRSHSTTPTPNSSRAQAALKDHKIHLRRSDAVLEVIGQLWQKEAAWGVWKGTNATFMYNLLLRTLESWIRSVLAALINLPESATLSMGGAGLAASAGAAAGAAGSLDILDSPNPLAALGVAVAAAGITGLLLSPLDVVRTRLIVTPTTSQPRTIPPSIRLLPPFLSLQKALFPITLLHSTIPSLFSNSAPIVLRSVFGLDPVITPGSYSVASFGAAVGELFVRLPLETVLRRGQVAVLQAESRRRIDVVRREQLNSFREGGRGRSRETSKNRTDEQELKTVVDVGPYRGVLGSLWFIVREEGISVVGSGSNAKAKALSVTKTRKGQGVNGLWRGWRVGFGGLLGVWGAAALNSGPVGTEF</sequence>
<keyword evidence="3" id="KW-0677">Repeat</keyword>
<accession>A0A9P4M3Z8</accession>
<dbReference type="Gene3D" id="1.50.40.10">
    <property type="entry name" value="Mitochondrial carrier domain"/>
    <property type="match status" value="1"/>
</dbReference>
<evidence type="ECO:0000313" key="9">
    <source>
        <dbReference type="Proteomes" id="UP000799772"/>
    </source>
</evidence>
<feature type="compositionally biased region" description="Basic and acidic residues" evidence="7">
    <location>
        <begin position="179"/>
        <end position="189"/>
    </location>
</feature>
<comment type="caution">
    <text evidence="8">The sequence shown here is derived from an EMBL/GenBank/DDBJ whole genome shotgun (WGS) entry which is preliminary data.</text>
</comment>
<dbReference type="GO" id="GO:0031966">
    <property type="term" value="C:mitochondrial membrane"/>
    <property type="evidence" value="ECO:0007669"/>
    <property type="project" value="UniProtKB-SubCell"/>
</dbReference>
<dbReference type="OrthoDB" id="77989at2759"/>
<organism evidence="8 9">
    <name type="scientific">Rhizodiscina lignyota</name>
    <dbReference type="NCBI Taxonomy" id="1504668"/>
    <lineage>
        <taxon>Eukaryota</taxon>
        <taxon>Fungi</taxon>
        <taxon>Dikarya</taxon>
        <taxon>Ascomycota</taxon>
        <taxon>Pezizomycotina</taxon>
        <taxon>Dothideomycetes</taxon>
        <taxon>Pleosporomycetidae</taxon>
        <taxon>Aulographales</taxon>
        <taxon>Rhizodiscinaceae</taxon>
        <taxon>Rhizodiscina</taxon>
    </lineage>
</organism>